<keyword evidence="3" id="KW-1185">Reference proteome</keyword>
<evidence type="ECO:0000313" key="2">
    <source>
        <dbReference type="EMBL" id="GAP15974.1"/>
    </source>
</evidence>
<dbReference type="Gene3D" id="1.10.530.10">
    <property type="match status" value="1"/>
</dbReference>
<gene>
    <name evidence="2" type="ORF">LARV_03769</name>
</gene>
<protein>
    <recommendedName>
        <fullName evidence="4">Carboxypeptidase regulatory-like domain-containing protein</fullName>
    </recommendedName>
</protein>
<dbReference type="OrthoDB" id="160265at2"/>
<dbReference type="STRING" id="360412.LARV_03769"/>
<evidence type="ECO:0008006" key="4">
    <source>
        <dbReference type="Google" id="ProtNLM"/>
    </source>
</evidence>
<sequence length="657" mass="72088">MKANKSVAIFLMVILGMMSAGVGAAFAQSSSGGRTEEIEITVNQYVWELYAKNTRALVCTATIEHDGSPTYFETLSFCPSSNFIWVVKVSPTASAGSGSPTPAAATETRLIDEATLFKNYTWRYKEAFEVTRKVKMNVPDIVVYLAAPVGYLEKPYVIISAYEPLTQNSITRISGIINQTSYFTCSGSRCEVPLKADSTIEYWAENNTGESSKHNTGTVRYSLSEAGYSVVLEATTPVADWTDACATKFGIDMPSSAEWARMPITPAKLNTFKTLHFLTGKLILNSQVDASSCPSGGFLDNGAPNSCAIELARSAVNQWQNQFDPAIWNTSLQNGVPAQLLKTIIETESQYWPGGEQNYLYEYGLAQINYLGIDTALRWDPVLFDMVCNPGQYDCSQGYLTMPPAQKAQLKAMVLSMLDTTCIDCLKGVNLDNAAQSINILSRVLLANCEQTRFIQSSVTSKPPTYDDMWKLTLVSYHSGFGCLLNALQDTHKANEPMDWQHISDHLACSGAKTYVESLWQRLTTFKSYTTPPDDPKQPTFVPTFVTPTPVPTAIPVYSTGRLRLLVYVDSDGNRTPTPGELVDGVTVTAEFSDGTSATQTIHNGEAVFDLSTKGVGMTIELSVGYLFRSYRLVVPESGEILYTIRLEQPLVPTVIP</sequence>
<proteinExistence type="predicted"/>
<reference evidence="2" key="1">
    <citation type="submission" date="2015-07" db="EMBL/GenBank/DDBJ databases">
        <title>Draft Genome Sequences of Anaerolinea thermolimosa IMO-1, Bellilinea caldifistulae GOMI-1, Leptolinea tardivitalis YMTK-2, Levilinea saccharolytica KIBI-1,Longilinea arvoryzae KOME-1, Previously Described as Members of the Anaerolineaceae (Chloroflexi).</title>
        <authorList>
            <person name="Sekiguchi Y."/>
            <person name="Ohashi A."/>
            <person name="Matsuura N."/>
            <person name="Tourlousse M.D."/>
        </authorList>
    </citation>
    <scope>NUCLEOTIDE SEQUENCE [LARGE SCALE GENOMIC DNA]</scope>
    <source>
        <strain evidence="2">KOME-1</strain>
    </source>
</reference>
<dbReference type="AlphaFoldDB" id="A0A0K8MXK2"/>
<feature type="chain" id="PRO_5005512957" description="Carboxypeptidase regulatory-like domain-containing protein" evidence="1">
    <location>
        <begin position="21"/>
        <end position="657"/>
    </location>
</feature>
<name>A0A0K8MXK2_9CHLR</name>
<feature type="signal peptide" evidence="1">
    <location>
        <begin position="1"/>
        <end position="20"/>
    </location>
</feature>
<dbReference type="RefSeq" id="WP_075075371.1">
    <property type="nucleotide sequence ID" value="NZ_DF967973.1"/>
</dbReference>
<evidence type="ECO:0000313" key="3">
    <source>
        <dbReference type="Proteomes" id="UP000055060"/>
    </source>
</evidence>
<dbReference type="Proteomes" id="UP000055060">
    <property type="component" value="Unassembled WGS sequence"/>
</dbReference>
<keyword evidence="1" id="KW-0732">Signal</keyword>
<accession>A0A0K8MXK2</accession>
<evidence type="ECO:0000256" key="1">
    <source>
        <dbReference type="SAM" id="SignalP"/>
    </source>
</evidence>
<dbReference type="EMBL" id="DF967973">
    <property type="protein sequence ID" value="GAP15974.1"/>
    <property type="molecule type" value="Genomic_DNA"/>
</dbReference>
<organism evidence="2">
    <name type="scientific">Longilinea arvoryzae</name>
    <dbReference type="NCBI Taxonomy" id="360412"/>
    <lineage>
        <taxon>Bacteria</taxon>
        <taxon>Bacillati</taxon>
        <taxon>Chloroflexota</taxon>
        <taxon>Anaerolineae</taxon>
        <taxon>Anaerolineales</taxon>
        <taxon>Anaerolineaceae</taxon>
        <taxon>Longilinea</taxon>
    </lineage>
</organism>